<comment type="similarity">
    <text evidence="1">Belongs to the PPR family. P subfamily.</text>
</comment>
<evidence type="ECO:0008006" key="6">
    <source>
        <dbReference type="Google" id="ProtNLM"/>
    </source>
</evidence>
<keyword evidence="2" id="KW-0677">Repeat</keyword>
<evidence type="ECO:0000313" key="4">
    <source>
        <dbReference type="EMBL" id="KAI9177157.1"/>
    </source>
</evidence>
<accession>A0AAD5IUD8</accession>
<protein>
    <recommendedName>
        <fullName evidence="6">Pentatricopeptide repeat-containing protein</fullName>
    </recommendedName>
</protein>
<dbReference type="Proteomes" id="UP001064489">
    <property type="component" value="Chromosome 5"/>
</dbReference>
<reference evidence="4" key="2">
    <citation type="submission" date="2023-02" db="EMBL/GenBank/DDBJ databases">
        <authorList>
            <person name="Swenson N.G."/>
            <person name="Wegrzyn J.L."/>
            <person name="Mcevoy S.L."/>
        </authorList>
    </citation>
    <scope>NUCLEOTIDE SEQUENCE</scope>
    <source>
        <strain evidence="4">91603</strain>
        <tissue evidence="4">Leaf</tissue>
    </source>
</reference>
<dbReference type="PANTHER" id="PTHR47938">
    <property type="entry name" value="RESPIRATORY COMPLEX I CHAPERONE (CIA84), PUTATIVE (AFU_ORTHOLOGUE AFUA_2G06020)-RELATED"/>
    <property type="match status" value="1"/>
</dbReference>
<dbReference type="PROSITE" id="PS51375">
    <property type="entry name" value="PPR"/>
    <property type="match status" value="4"/>
</dbReference>
<dbReference type="GO" id="GO:0009451">
    <property type="term" value="P:RNA modification"/>
    <property type="evidence" value="ECO:0007669"/>
    <property type="project" value="UniProtKB-ARBA"/>
</dbReference>
<feature type="repeat" description="PPR" evidence="3">
    <location>
        <begin position="467"/>
        <end position="497"/>
    </location>
</feature>
<dbReference type="Pfam" id="PF01535">
    <property type="entry name" value="PPR"/>
    <property type="match status" value="3"/>
</dbReference>
<keyword evidence="5" id="KW-1185">Reference proteome</keyword>
<reference evidence="4" key="1">
    <citation type="journal article" date="2022" name="Plant J.">
        <title>Strategies of tolerance reflected in two North American maple genomes.</title>
        <authorList>
            <person name="McEvoy S.L."/>
            <person name="Sezen U.U."/>
            <person name="Trouern-Trend A."/>
            <person name="McMahon S.M."/>
            <person name="Schaberg P.G."/>
            <person name="Yang J."/>
            <person name="Wegrzyn J.L."/>
            <person name="Swenson N.G."/>
        </authorList>
    </citation>
    <scope>NUCLEOTIDE SEQUENCE</scope>
    <source>
        <strain evidence="4">91603</strain>
    </source>
</reference>
<feature type="repeat" description="PPR" evidence="3">
    <location>
        <begin position="259"/>
        <end position="293"/>
    </location>
</feature>
<evidence type="ECO:0000313" key="5">
    <source>
        <dbReference type="Proteomes" id="UP001064489"/>
    </source>
</evidence>
<dbReference type="EMBL" id="JAJSOW010000102">
    <property type="protein sequence ID" value="KAI9177157.1"/>
    <property type="molecule type" value="Genomic_DNA"/>
</dbReference>
<dbReference type="InterPro" id="IPR002885">
    <property type="entry name" value="PPR_rpt"/>
</dbReference>
<dbReference type="FunFam" id="1.25.40.10:FF:000381">
    <property type="entry name" value="Pentatricopeptide repeat-containing protein"/>
    <property type="match status" value="1"/>
</dbReference>
<name>A0AAD5IUD8_ACENE</name>
<proteinExistence type="inferred from homology"/>
<dbReference type="InterPro" id="IPR011990">
    <property type="entry name" value="TPR-like_helical_dom_sf"/>
</dbReference>
<dbReference type="NCBIfam" id="TIGR00756">
    <property type="entry name" value="PPR"/>
    <property type="match status" value="3"/>
</dbReference>
<feature type="repeat" description="PPR" evidence="3">
    <location>
        <begin position="224"/>
        <end position="258"/>
    </location>
</feature>
<evidence type="ECO:0000256" key="2">
    <source>
        <dbReference type="ARBA" id="ARBA00022737"/>
    </source>
</evidence>
<feature type="repeat" description="PPR" evidence="3">
    <location>
        <begin position="498"/>
        <end position="532"/>
    </location>
</feature>
<dbReference type="PANTHER" id="PTHR47938:SF7">
    <property type="entry name" value="PENTACOTRIPEPTIDE-REPEAT REGION OF PRORP DOMAIN-CONTAINING PROTEIN"/>
    <property type="match status" value="1"/>
</dbReference>
<organism evidence="4 5">
    <name type="scientific">Acer negundo</name>
    <name type="common">Box elder</name>
    <dbReference type="NCBI Taxonomy" id="4023"/>
    <lineage>
        <taxon>Eukaryota</taxon>
        <taxon>Viridiplantae</taxon>
        <taxon>Streptophyta</taxon>
        <taxon>Embryophyta</taxon>
        <taxon>Tracheophyta</taxon>
        <taxon>Spermatophyta</taxon>
        <taxon>Magnoliopsida</taxon>
        <taxon>eudicotyledons</taxon>
        <taxon>Gunneridae</taxon>
        <taxon>Pentapetalae</taxon>
        <taxon>rosids</taxon>
        <taxon>malvids</taxon>
        <taxon>Sapindales</taxon>
        <taxon>Sapindaceae</taxon>
        <taxon>Hippocastanoideae</taxon>
        <taxon>Acereae</taxon>
        <taxon>Acer</taxon>
    </lineage>
</organism>
<dbReference type="AlphaFoldDB" id="A0AAD5IUD8"/>
<comment type="caution">
    <text evidence="4">The sequence shown here is derived from an EMBL/GenBank/DDBJ whole genome shotgun (WGS) entry which is preliminary data.</text>
</comment>
<gene>
    <name evidence="4" type="ORF">LWI28_011756</name>
</gene>
<dbReference type="Gene3D" id="1.25.40.10">
    <property type="entry name" value="Tetratricopeptide repeat domain"/>
    <property type="match status" value="3"/>
</dbReference>
<dbReference type="Pfam" id="PF13041">
    <property type="entry name" value="PPR_2"/>
    <property type="match status" value="1"/>
</dbReference>
<sequence length="597" mass="67570">MYGGSPWEGQRRGELDKMEDFINKMPIKPNNNIWRTVLGACCRANGCKIEIDMLLEMEPQNDVNYMLLANIICDSSSCVFDSLFKTYDRMKKFRNTTDVFCQTKDYAFLPTVESCNKYISSLLDLNRVDIALGFYKEMWRCRISPNFYTLNMVIGAFWYCNKGLLSSAVKLKNSMGKDSLQPNVITFDTFVYDFCKEGKSHEEIKEGKLHEAISEMKSMNVTPNILTYNTLINGFSQTGNSEMGSRLYEEMVRNGIKAYILTYNALILGICKVGKTKNAAYLVKDLNKGNLVPNASTLSALYHWAMYEGEPKEQPTENKVELEKSCEKLKGFLLLVGVFATPHFQKQSTLKQYFTDFSISVYKIVHGDKNSSLGIAGTVYRIRSMFRCLFQSTTKRTLSTVTASPITTHNAIEIPIEASIYHHKTAASLHSSFDVLEHLVSTYRDSRCLKDAKLFHLQTLKLGFHYDTFLCNTLVNIYVRAGDLVSANKLFDEMPDRNSVSRAALISGYTQNGMFSEACGMFREMMCSGFFPNHYAIGSVLRACQEFGPSGLKLGMQIHGLILKSKHAFDVLACNVVISFMGDVRHIVIMLVVFLRI</sequence>
<evidence type="ECO:0000256" key="3">
    <source>
        <dbReference type="PROSITE-ProRule" id="PRU00708"/>
    </source>
</evidence>
<dbReference type="GO" id="GO:0003729">
    <property type="term" value="F:mRNA binding"/>
    <property type="evidence" value="ECO:0007669"/>
    <property type="project" value="TreeGrafter"/>
</dbReference>
<evidence type="ECO:0000256" key="1">
    <source>
        <dbReference type="ARBA" id="ARBA00007626"/>
    </source>
</evidence>